<dbReference type="InterPro" id="IPR000123">
    <property type="entry name" value="Reverse_transcriptase_msDNA"/>
</dbReference>
<dbReference type="GO" id="GO:0003723">
    <property type="term" value="F:RNA binding"/>
    <property type="evidence" value="ECO:0007669"/>
    <property type="project" value="InterPro"/>
</dbReference>
<gene>
    <name evidence="11" type="ORF">G5638_10725</name>
</gene>
<keyword evidence="6 11" id="KW-0695">RNA-directed DNA polymerase</keyword>
<dbReference type="RefSeq" id="WP_108400142.1">
    <property type="nucleotide sequence ID" value="NZ_JAAJRF010000002.1"/>
</dbReference>
<dbReference type="EC" id="2.7.7.49" evidence="1"/>
<dbReference type="CDD" id="cd03487">
    <property type="entry name" value="RT_Bac_retron_II"/>
    <property type="match status" value="1"/>
</dbReference>
<dbReference type="InterPro" id="IPR051083">
    <property type="entry name" value="GrpII_Intron_Splice-Mob/Def"/>
</dbReference>
<evidence type="ECO:0000256" key="5">
    <source>
        <dbReference type="ARBA" id="ARBA00022842"/>
    </source>
</evidence>
<evidence type="ECO:0000256" key="9">
    <source>
        <dbReference type="ARBA" id="ARBA00048173"/>
    </source>
</evidence>
<protein>
    <recommendedName>
        <fullName evidence="1">RNA-directed DNA polymerase</fullName>
        <ecNumber evidence="1">2.7.7.49</ecNumber>
    </recommendedName>
</protein>
<evidence type="ECO:0000313" key="11">
    <source>
        <dbReference type="EMBL" id="NGE59614.1"/>
    </source>
</evidence>
<dbReference type="PROSITE" id="PS50878">
    <property type="entry name" value="RT_POL"/>
    <property type="match status" value="1"/>
</dbReference>
<keyword evidence="5" id="KW-0460">Magnesium</keyword>
<evidence type="ECO:0000256" key="2">
    <source>
        <dbReference type="ARBA" id="ARBA00022679"/>
    </source>
</evidence>
<comment type="catalytic activity">
    <reaction evidence="9">
        <text>DNA(n) + a 2'-deoxyribonucleoside 5'-triphosphate = DNA(n+1) + diphosphate</text>
        <dbReference type="Rhea" id="RHEA:22508"/>
        <dbReference type="Rhea" id="RHEA-COMP:17339"/>
        <dbReference type="Rhea" id="RHEA-COMP:17340"/>
        <dbReference type="ChEBI" id="CHEBI:33019"/>
        <dbReference type="ChEBI" id="CHEBI:61560"/>
        <dbReference type="ChEBI" id="CHEBI:173112"/>
        <dbReference type="EC" id="2.7.7.49"/>
    </reaction>
</comment>
<dbReference type="GO" id="GO:0003964">
    <property type="term" value="F:RNA-directed DNA polymerase activity"/>
    <property type="evidence" value="ECO:0007669"/>
    <property type="project" value="UniProtKB-KW"/>
</dbReference>
<dbReference type="AlphaFoldDB" id="A0A6G4LGS8"/>
<accession>A0A6G4LGS8</accession>
<reference evidence="11" key="1">
    <citation type="submission" date="2020-02" db="EMBL/GenBank/DDBJ databases">
        <title>WGS of Carbapenem-Resistant Entrobacteriaceae.</title>
        <authorList>
            <person name="Tokajian S."/>
            <person name="El Chaar M."/>
            <person name="El Khoury M."/>
        </authorList>
    </citation>
    <scope>NUCLEOTIDE SEQUENCE</scope>
    <source>
        <strain evidence="11">EHM_24</strain>
    </source>
</reference>
<dbReference type="PRINTS" id="PR00866">
    <property type="entry name" value="RNADNAPOLMS"/>
</dbReference>
<dbReference type="SUPFAM" id="SSF56672">
    <property type="entry name" value="DNA/RNA polymerases"/>
    <property type="match status" value="1"/>
</dbReference>
<dbReference type="GO" id="GO:0051607">
    <property type="term" value="P:defense response to virus"/>
    <property type="evidence" value="ECO:0007669"/>
    <property type="project" value="UniProtKB-KW"/>
</dbReference>
<keyword evidence="4" id="KW-0479">Metal-binding</keyword>
<evidence type="ECO:0000256" key="4">
    <source>
        <dbReference type="ARBA" id="ARBA00022723"/>
    </source>
</evidence>
<evidence type="ECO:0000256" key="6">
    <source>
        <dbReference type="ARBA" id="ARBA00022918"/>
    </source>
</evidence>
<dbReference type="PANTHER" id="PTHR34047:SF8">
    <property type="entry name" value="PROTEIN YKFC"/>
    <property type="match status" value="1"/>
</dbReference>
<name>A0A6G4LGS8_9ENTR</name>
<keyword evidence="7" id="KW-0051">Antiviral defense</keyword>
<evidence type="ECO:0000256" key="1">
    <source>
        <dbReference type="ARBA" id="ARBA00012493"/>
    </source>
</evidence>
<dbReference type="EMBL" id="JAAJSZ010000003">
    <property type="protein sequence ID" value="NGE59614.1"/>
    <property type="molecule type" value="Genomic_DNA"/>
</dbReference>
<comment type="similarity">
    <text evidence="8">Belongs to the bacterial reverse transcriptase family.</text>
</comment>
<evidence type="ECO:0000256" key="3">
    <source>
        <dbReference type="ARBA" id="ARBA00022695"/>
    </source>
</evidence>
<dbReference type="PANTHER" id="PTHR34047">
    <property type="entry name" value="NUCLEAR INTRON MATURASE 1, MITOCHONDRIAL-RELATED"/>
    <property type="match status" value="1"/>
</dbReference>
<organism evidence="11">
    <name type="scientific">Enterobacter hormaechei</name>
    <dbReference type="NCBI Taxonomy" id="158836"/>
    <lineage>
        <taxon>Bacteria</taxon>
        <taxon>Pseudomonadati</taxon>
        <taxon>Pseudomonadota</taxon>
        <taxon>Gammaproteobacteria</taxon>
        <taxon>Enterobacterales</taxon>
        <taxon>Enterobacteriaceae</taxon>
        <taxon>Enterobacter</taxon>
        <taxon>Enterobacter cloacae complex</taxon>
    </lineage>
</organism>
<keyword evidence="3" id="KW-0548">Nucleotidyltransferase</keyword>
<keyword evidence="2" id="KW-0808">Transferase</keyword>
<dbReference type="InterPro" id="IPR043502">
    <property type="entry name" value="DNA/RNA_pol_sf"/>
</dbReference>
<comment type="caution">
    <text evidence="11">The sequence shown here is derived from an EMBL/GenBank/DDBJ whole genome shotgun (WGS) entry which is preliminary data.</text>
</comment>
<evidence type="ECO:0000256" key="7">
    <source>
        <dbReference type="ARBA" id="ARBA00023118"/>
    </source>
</evidence>
<evidence type="ECO:0000259" key="10">
    <source>
        <dbReference type="PROSITE" id="PS50878"/>
    </source>
</evidence>
<dbReference type="GO" id="GO:0046872">
    <property type="term" value="F:metal ion binding"/>
    <property type="evidence" value="ECO:0007669"/>
    <property type="project" value="UniProtKB-KW"/>
</dbReference>
<dbReference type="InterPro" id="IPR000477">
    <property type="entry name" value="RT_dom"/>
</dbReference>
<sequence length="394" mass="45720">MITDIPIKKPNTNSLRSLHSLSSCLNISLSDLNEAREMPSHLRYKKKQVKKINGDSRDVYDPHPLIRRIQKRINNRIFKELIIWPGFIYGSVPTNKEEKKAGIERHYIACAKQHCNAKTILKVDIKNFFDNIHRDIVYSIFQRVFKFKGEVLNYLTDICCYDHKIVQGALTSSYIASLCLFDLEHNVVNRARRKQLVYTRLVDDITVSSKLVGYNMNQILEHIKSMLDEKDLPLNEDKTQVHNISTESLKVHGLRISFNEPRLPSDEVGRIRASVHNLEQLAKKNNSITSIAYRLEYNRCVGRVNKLGRVKHGKYKILSAKLKLIQPKAAKRDIDKIERAVQFLENSYKGGNSQKDYYKKKYDLALFNLIILRRTAGFVSIADGFKKRLEKVKY</sequence>
<dbReference type="Pfam" id="PF00078">
    <property type="entry name" value="RVT_1"/>
    <property type="match status" value="1"/>
</dbReference>
<feature type="domain" description="Reverse transcriptase" evidence="10">
    <location>
        <begin position="30"/>
        <end position="256"/>
    </location>
</feature>
<evidence type="ECO:0000256" key="8">
    <source>
        <dbReference type="ARBA" id="ARBA00034120"/>
    </source>
</evidence>
<proteinExistence type="inferred from homology"/>